<dbReference type="AlphaFoldDB" id="A0A2Z4GBK7"/>
<comment type="similarity">
    <text evidence="1">Belongs to the glycosyl hydrolase 2 family.</text>
</comment>
<feature type="domain" description="Beta-mannosidase-like galactose-binding" evidence="9">
    <location>
        <begin position="56"/>
        <end position="172"/>
    </location>
</feature>
<dbReference type="Pfam" id="PF00703">
    <property type="entry name" value="Glyco_hydro_2"/>
    <property type="match status" value="1"/>
</dbReference>
<feature type="domain" description="Glycoside hydrolase family 2 immunoglobulin-like beta-sandwich" evidence="5">
    <location>
        <begin position="209"/>
        <end position="322"/>
    </location>
</feature>
<evidence type="ECO:0000256" key="1">
    <source>
        <dbReference type="ARBA" id="ARBA00007401"/>
    </source>
</evidence>
<dbReference type="InterPro" id="IPR006102">
    <property type="entry name" value="Ig-like_GH2"/>
</dbReference>
<dbReference type="InterPro" id="IPR054593">
    <property type="entry name" value="Beta-mannosidase-like_N2"/>
</dbReference>
<dbReference type="Pfam" id="PF02836">
    <property type="entry name" value="Glyco_hydro_2_C"/>
    <property type="match status" value="1"/>
</dbReference>
<dbReference type="OrthoDB" id="9801077at2"/>
<evidence type="ECO:0000313" key="10">
    <source>
        <dbReference type="EMBL" id="AWV98511.1"/>
    </source>
</evidence>
<dbReference type="Pfam" id="PF17786">
    <property type="entry name" value="Mannosidase_ig"/>
    <property type="match status" value="1"/>
</dbReference>
<proteinExistence type="inferred from homology"/>
<dbReference type="Proteomes" id="UP000249873">
    <property type="component" value="Chromosome"/>
</dbReference>
<feature type="domain" description="Exo-beta-D-glucosaminidase Ig-fold" evidence="8">
    <location>
        <begin position="775"/>
        <end position="883"/>
    </location>
</feature>
<dbReference type="PROSITE" id="PS51257">
    <property type="entry name" value="PROKAR_LIPOPROTEIN"/>
    <property type="match status" value="1"/>
</dbReference>
<dbReference type="InterPro" id="IPR017853">
    <property type="entry name" value="GH"/>
</dbReference>
<feature type="domain" description="Mannosidase Ig/CBM-like" evidence="7">
    <location>
        <begin position="683"/>
        <end position="762"/>
    </location>
</feature>
<gene>
    <name evidence="10" type="ORF">DJ013_10140</name>
</gene>
<reference evidence="10 11" key="1">
    <citation type="submission" date="2018-05" db="EMBL/GenBank/DDBJ databases">
        <title>Complete genome sequence of Arcticibacterium luteifluviistationis SM1504T, a cytophagaceae bacterium isolated from Arctic surface seawater.</title>
        <authorList>
            <person name="Li Y."/>
            <person name="Qin Q.-L."/>
        </authorList>
    </citation>
    <scope>NUCLEOTIDE SEQUENCE [LARGE SCALE GENOMIC DNA]</scope>
    <source>
        <strain evidence="10 11">SM1504</strain>
    </source>
</reference>
<evidence type="ECO:0000259" key="6">
    <source>
        <dbReference type="Pfam" id="PF02836"/>
    </source>
</evidence>
<dbReference type="SUPFAM" id="SSF49785">
    <property type="entry name" value="Galactose-binding domain-like"/>
    <property type="match status" value="1"/>
</dbReference>
<dbReference type="SUPFAM" id="SSF51445">
    <property type="entry name" value="(Trans)glycosidases"/>
    <property type="match status" value="1"/>
</dbReference>
<evidence type="ECO:0000259" key="5">
    <source>
        <dbReference type="Pfam" id="PF00703"/>
    </source>
</evidence>
<dbReference type="InterPro" id="IPR036156">
    <property type="entry name" value="Beta-gal/glucu_dom_sf"/>
</dbReference>
<dbReference type="InterPro" id="IPR008979">
    <property type="entry name" value="Galactose-bd-like_sf"/>
</dbReference>
<dbReference type="GO" id="GO:0004553">
    <property type="term" value="F:hydrolase activity, hydrolyzing O-glycosyl compounds"/>
    <property type="evidence" value="ECO:0007669"/>
    <property type="project" value="InterPro"/>
</dbReference>
<dbReference type="InterPro" id="IPR043534">
    <property type="entry name" value="EBDG/EBM"/>
</dbReference>
<keyword evidence="4" id="KW-0732">Signal</keyword>
<dbReference type="InterPro" id="IPR013783">
    <property type="entry name" value="Ig-like_fold"/>
</dbReference>
<evidence type="ECO:0000256" key="4">
    <source>
        <dbReference type="SAM" id="SignalP"/>
    </source>
</evidence>
<evidence type="ECO:0000256" key="3">
    <source>
        <dbReference type="ARBA" id="ARBA00023295"/>
    </source>
</evidence>
<dbReference type="InterPro" id="IPR041447">
    <property type="entry name" value="Mannosidase_ig"/>
</dbReference>
<keyword evidence="3" id="KW-0326">Glycosidase</keyword>
<dbReference type="GO" id="GO:0005975">
    <property type="term" value="P:carbohydrate metabolic process"/>
    <property type="evidence" value="ECO:0007669"/>
    <property type="project" value="InterPro"/>
</dbReference>
<dbReference type="RefSeq" id="WP_111371704.1">
    <property type="nucleotide sequence ID" value="NZ_CP029480.1"/>
</dbReference>
<dbReference type="EMBL" id="CP029480">
    <property type="protein sequence ID" value="AWV98511.1"/>
    <property type="molecule type" value="Genomic_DNA"/>
</dbReference>
<dbReference type="Gene3D" id="2.60.40.10">
    <property type="entry name" value="Immunoglobulins"/>
    <property type="match status" value="3"/>
</dbReference>
<dbReference type="PANTHER" id="PTHR43536:SF1">
    <property type="entry name" value="MANNOSYLGLYCOPROTEIN ENDO-BETA-MANNOSIDASE"/>
    <property type="match status" value="1"/>
</dbReference>
<feature type="domain" description="Glycoside hydrolase family 2 catalytic" evidence="6">
    <location>
        <begin position="366"/>
        <end position="500"/>
    </location>
</feature>
<dbReference type="Pfam" id="PF22666">
    <property type="entry name" value="Glyco_hydro_2_N2"/>
    <property type="match status" value="1"/>
</dbReference>
<dbReference type="SUPFAM" id="SSF49303">
    <property type="entry name" value="beta-Galactosidase/glucuronidase domain"/>
    <property type="match status" value="3"/>
</dbReference>
<evidence type="ECO:0000313" key="11">
    <source>
        <dbReference type="Proteomes" id="UP000249873"/>
    </source>
</evidence>
<organism evidence="10 11">
    <name type="scientific">Arcticibacterium luteifluviistationis</name>
    <dbReference type="NCBI Taxonomy" id="1784714"/>
    <lineage>
        <taxon>Bacteria</taxon>
        <taxon>Pseudomonadati</taxon>
        <taxon>Bacteroidota</taxon>
        <taxon>Cytophagia</taxon>
        <taxon>Cytophagales</taxon>
        <taxon>Leadbetterellaceae</taxon>
        <taxon>Arcticibacterium</taxon>
    </lineage>
</organism>
<dbReference type="Gene3D" id="3.20.20.80">
    <property type="entry name" value="Glycosidases"/>
    <property type="match status" value="1"/>
</dbReference>
<dbReference type="InterPro" id="IPR041351">
    <property type="entry name" value="Ig_GlcNase"/>
</dbReference>
<keyword evidence="11" id="KW-1185">Reference proteome</keyword>
<evidence type="ECO:0000259" key="8">
    <source>
        <dbReference type="Pfam" id="PF18368"/>
    </source>
</evidence>
<evidence type="ECO:0000259" key="9">
    <source>
        <dbReference type="Pfam" id="PF22666"/>
    </source>
</evidence>
<evidence type="ECO:0000256" key="2">
    <source>
        <dbReference type="ARBA" id="ARBA00022801"/>
    </source>
</evidence>
<feature type="chain" id="PRO_5016400783" evidence="4">
    <location>
        <begin position="20"/>
        <end position="889"/>
    </location>
</feature>
<name>A0A2Z4GBK7_9BACT</name>
<dbReference type="Pfam" id="PF18368">
    <property type="entry name" value="Ig_GlcNase"/>
    <property type="match status" value="1"/>
</dbReference>
<accession>A0A2Z4GBK7</accession>
<dbReference type="PANTHER" id="PTHR43536">
    <property type="entry name" value="MANNOSYLGLYCOPROTEIN ENDO-BETA-MANNOSIDASE"/>
    <property type="match status" value="1"/>
</dbReference>
<sequence>MKNTLRSLSLLLISFAVFSCSSNKKIGETILNQGWTIAPTAEISANGETLSSNAIDAEKWTKTTVPNTVMGALVDAGKYPDIFMGDNLAKVPSKQFESSWWFRNSFNLEDFDNKTEHLRLLIDGINYRANFWLNGKEIAHKDSLFGAFRQFELDISGQAKSGENILLVEIFPPQVRDFYMGFVDWAPTPPDHYMGIFREIRLKRSGKVSIDASFVAPDVNTSDLSKASVTISTEVSNHSDEIKNVALSGTIENISFKKVLTLQPHEKTEIKFSPEEFEQLNISNPRLWWPNGLGEANMYALEMQLVDNGVTQDVQNTKFGIRKIETYLNAKNVRGYKVNGREVLIKSGGWVDDLFLRYMPEKDAAQIRYVKEMNLNSLRFEGVWGNNQHIYDLCDENGILLMVGWSCQWEWPDYLGEVLEKSEGDENLPINEDVAKYGVKLSPDEETLLSDYFRDQVKWLRNHPSIFTWAGGSDAMPAPSLEKRYLQTLEQYDPTRPFLVSAGDFDSNITGKSGMKMNGPYEYVPPIYWYEDKELGGAYGFNSEVGPGPQIPPIDAIKKMIPADKLWPAENEIWNFHSGRKDFNTMGVYLKALYAKLGEPKDLEDLAFKAQIMNYEAIRPMFESHVMNRPTSTGVVQWMLNSPWPEFYWQLYDYYLMPTGAYYGTKKAAKPVSVMYNYFDQTIHLSNDTQLNLKNVTANVTLFDSNSKVVFEKTITADLATNSTLNALKIPELEGENQVYFLDLKLEKASGELIADNFYWLATKGDQMDWNQRYWFYTPQKEYADFSALNNLTKTEIEASKETSIIGDEYEVTLKLTNPSDDIAFFIEAELINADSQRAVTPVFWSDNYISILPNETKTITVKCYKKDTGDKEPKVKIKGYNLENIIVR</sequence>
<protein>
    <submittedName>
        <fullName evidence="10">Glycoside hydrolase family 2</fullName>
    </submittedName>
</protein>
<dbReference type="KEGG" id="als:DJ013_10140"/>
<evidence type="ECO:0000259" key="7">
    <source>
        <dbReference type="Pfam" id="PF17786"/>
    </source>
</evidence>
<dbReference type="Gene3D" id="2.60.120.260">
    <property type="entry name" value="Galactose-binding domain-like"/>
    <property type="match status" value="1"/>
</dbReference>
<feature type="signal peptide" evidence="4">
    <location>
        <begin position="1"/>
        <end position="19"/>
    </location>
</feature>
<keyword evidence="2 10" id="KW-0378">Hydrolase</keyword>
<dbReference type="InterPro" id="IPR006103">
    <property type="entry name" value="Glyco_hydro_2_cat"/>
</dbReference>